<sequence>MIDIQPEWNDQDGELRETWKTVPRMLRMEGIEDVIEEKMLNDRNEYDGELIVANSIKWDNRQGMNLPKRG</sequence>
<protein>
    <submittedName>
        <fullName evidence="1">Uncharacterized protein</fullName>
    </submittedName>
</protein>
<proteinExistence type="predicted"/>
<keyword evidence="2" id="KW-1185">Reference proteome</keyword>
<dbReference type="Proteomes" id="UP001281761">
    <property type="component" value="Unassembled WGS sequence"/>
</dbReference>
<dbReference type="EMBL" id="JARBJD010000024">
    <property type="protein sequence ID" value="KAK2960285.1"/>
    <property type="molecule type" value="Genomic_DNA"/>
</dbReference>
<evidence type="ECO:0000313" key="2">
    <source>
        <dbReference type="Proteomes" id="UP001281761"/>
    </source>
</evidence>
<accession>A0ABQ9Y986</accession>
<reference evidence="1 2" key="1">
    <citation type="journal article" date="2022" name="bioRxiv">
        <title>Genomics of Preaxostyla Flagellates Illuminates Evolutionary Transitions and the Path Towards Mitochondrial Loss.</title>
        <authorList>
            <person name="Novak L.V.F."/>
            <person name="Treitli S.C."/>
            <person name="Pyrih J."/>
            <person name="Halakuc P."/>
            <person name="Pipaliya S.V."/>
            <person name="Vacek V."/>
            <person name="Brzon O."/>
            <person name="Soukal P."/>
            <person name="Eme L."/>
            <person name="Dacks J.B."/>
            <person name="Karnkowska A."/>
            <person name="Elias M."/>
            <person name="Hampl V."/>
        </authorList>
    </citation>
    <scope>NUCLEOTIDE SEQUENCE [LARGE SCALE GENOMIC DNA]</scope>
    <source>
        <strain evidence="1">NAU3</strain>
        <tissue evidence="1">Gut</tissue>
    </source>
</reference>
<evidence type="ECO:0000313" key="1">
    <source>
        <dbReference type="EMBL" id="KAK2960285.1"/>
    </source>
</evidence>
<organism evidence="1 2">
    <name type="scientific">Blattamonas nauphoetae</name>
    <dbReference type="NCBI Taxonomy" id="2049346"/>
    <lineage>
        <taxon>Eukaryota</taxon>
        <taxon>Metamonada</taxon>
        <taxon>Preaxostyla</taxon>
        <taxon>Oxymonadida</taxon>
        <taxon>Blattamonas</taxon>
    </lineage>
</organism>
<name>A0ABQ9Y986_9EUKA</name>
<comment type="caution">
    <text evidence="1">The sequence shown here is derived from an EMBL/GenBank/DDBJ whole genome shotgun (WGS) entry which is preliminary data.</text>
</comment>
<gene>
    <name evidence="1" type="ORF">BLNAU_4838</name>
</gene>